<accession>A0ACB8I8F1</accession>
<proteinExistence type="predicted"/>
<evidence type="ECO:0000313" key="1">
    <source>
        <dbReference type="EMBL" id="KAH9683237.1"/>
    </source>
</evidence>
<gene>
    <name evidence="1" type="ORF">KPL71_027617</name>
</gene>
<name>A0ACB8I8F1_CITSI</name>
<dbReference type="EMBL" id="CM039178">
    <property type="protein sequence ID" value="KAH9683237.1"/>
    <property type="molecule type" value="Genomic_DNA"/>
</dbReference>
<dbReference type="Proteomes" id="UP000829398">
    <property type="component" value="Chromosome 9"/>
</dbReference>
<protein>
    <submittedName>
        <fullName evidence="1">Classical arabinogalactan protein 26</fullName>
    </submittedName>
</protein>
<organism evidence="1 2">
    <name type="scientific">Citrus sinensis</name>
    <name type="common">Sweet orange</name>
    <name type="synonym">Citrus aurantium var. sinensis</name>
    <dbReference type="NCBI Taxonomy" id="2711"/>
    <lineage>
        <taxon>Eukaryota</taxon>
        <taxon>Viridiplantae</taxon>
        <taxon>Streptophyta</taxon>
        <taxon>Embryophyta</taxon>
        <taxon>Tracheophyta</taxon>
        <taxon>Spermatophyta</taxon>
        <taxon>Magnoliopsida</taxon>
        <taxon>eudicotyledons</taxon>
        <taxon>Gunneridae</taxon>
        <taxon>Pentapetalae</taxon>
        <taxon>rosids</taxon>
        <taxon>malvids</taxon>
        <taxon>Sapindales</taxon>
        <taxon>Rutaceae</taxon>
        <taxon>Aurantioideae</taxon>
        <taxon>Citrus</taxon>
    </lineage>
</organism>
<sequence>MASFWFLLVLVLTMDPCISSLASDHQPTSETSNIITASPATLSTNPPQSLSPHQELSPDISPLLPSPGGTLPAPTSSSMPTIPANPSPPNPDDEFLAPGPDSALSPFGSLPASSRAPANLLQPLHLAAYVALATYCSIHHILRM</sequence>
<reference evidence="2" key="1">
    <citation type="journal article" date="2023" name="Hortic. Res.">
        <title>A chromosome-level phased genome enabling allele-level studies in sweet orange: a case study on citrus Huanglongbing tolerance.</title>
        <authorList>
            <person name="Wu B."/>
            <person name="Yu Q."/>
            <person name="Deng Z."/>
            <person name="Duan Y."/>
            <person name="Luo F."/>
            <person name="Gmitter F. Jr."/>
        </authorList>
    </citation>
    <scope>NUCLEOTIDE SEQUENCE [LARGE SCALE GENOMIC DNA]</scope>
    <source>
        <strain evidence="2">cv. Valencia</strain>
    </source>
</reference>
<keyword evidence="2" id="KW-1185">Reference proteome</keyword>
<evidence type="ECO:0000313" key="2">
    <source>
        <dbReference type="Proteomes" id="UP000829398"/>
    </source>
</evidence>
<comment type="caution">
    <text evidence="1">The sequence shown here is derived from an EMBL/GenBank/DDBJ whole genome shotgun (WGS) entry which is preliminary data.</text>
</comment>